<dbReference type="InterPro" id="IPR023772">
    <property type="entry name" value="DNA-bd_HTH_TetR-type_CS"/>
</dbReference>
<keyword evidence="1" id="KW-0805">Transcription regulation</keyword>
<comment type="caution">
    <text evidence="6">The sequence shown here is derived from an EMBL/GenBank/DDBJ whole genome shotgun (WGS) entry which is preliminary data.</text>
</comment>
<dbReference type="EMBL" id="JAENHO010000007">
    <property type="protein sequence ID" value="MBL7257581.1"/>
    <property type="molecule type" value="Genomic_DNA"/>
</dbReference>
<keyword evidence="3" id="KW-0804">Transcription</keyword>
<dbReference type="Pfam" id="PF00440">
    <property type="entry name" value="TetR_N"/>
    <property type="match status" value="1"/>
</dbReference>
<dbReference type="InterPro" id="IPR009057">
    <property type="entry name" value="Homeodomain-like_sf"/>
</dbReference>
<gene>
    <name evidence="6" type="ORF">JKJ07_25085</name>
</gene>
<dbReference type="PANTHER" id="PTHR30055:SF234">
    <property type="entry name" value="HTH-TYPE TRANSCRIPTIONAL REGULATOR BETI"/>
    <property type="match status" value="1"/>
</dbReference>
<evidence type="ECO:0000256" key="3">
    <source>
        <dbReference type="ARBA" id="ARBA00023163"/>
    </source>
</evidence>
<proteinExistence type="predicted"/>
<dbReference type="InterPro" id="IPR041678">
    <property type="entry name" value="TetR_C_16"/>
</dbReference>
<dbReference type="Pfam" id="PF17920">
    <property type="entry name" value="TetR_C_16"/>
    <property type="match status" value="1"/>
</dbReference>
<dbReference type="InterPro" id="IPR001647">
    <property type="entry name" value="HTH_TetR"/>
</dbReference>
<sequence length="195" mass="20784">MLDAARNRFASVGYAATTVREIADDAGVNVALISRYFSSKEGLFEACLTSAVEDMHRTAGGARLDEVAERIVGQLTGIGSDNFPRHLVLLLRSSGDARADEIRVGMLRTFAERLATLAGWQEGDDQLLLRAQVTIAASLGIALIRANTALEPLASAGQEDLLGPITDLIAGILQKTPQHPYESATPPTAKTQNRG</sequence>
<evidence type="ECO:0000313" key="7">
    <source>
        <dbReference type="Proteomes" id="UP000598996"/>
    </source>
</evidence>
<dbReference type="SUPFAM" id="SSF48498">
    <property type="entry name" value="Tetracyclin repressor-like, C-terminal domain"/>
    <property type="match status" value="1"/>
</dbReference>
<keyword evidence="7" id="KW-1185">Reference proteome</keyword>
<dbReference type="PROSITE" id="PS50977">
    <property type="entry name" value="HTH_TETR_2"/>
    <property type="match status" value="1"/>
</dbReference>
<dbReference type="PANTHER" id="PTHR30055">
    <property type="entry name" value="HTH-TYPE TRANSCRIPTIONAL REGULATOR RUTR"/>
    <property type="match status" value="1"/>
</dbReference>
<evidence type="ECO:0000256" key="4">
    <source>
        <dbReference type="PROSITE-ProRule" id="PRU00335"/>
    </source>
</evidence>
<dbReference type="InterPro" id="IPR036271">
    <property type="entry name" value="Tet_transcr_reg_TetR-rel_C_sf"/>
</dbReference>
<evidence type="ECO:0000259" key="5">
    <source>
        <dbReference type="PROSITE" id="PS50977"/>
    </source>
</evidence>
<dbReference type="SUPFAM" id="SSF46689">
    <property type="entry name" value="Homeodomain-like"/>
    <property type="match status" value="1"/>
</dbReference>
<evidence type="ECO:0000313" key="6">
    <source>
        <dbReference type="EMBL" id="MBL7257581.1"/>
    </source>
</evidence>
<evidence type="ECO:0000256" key="2">
    <source>
        <dbReference type="ARBA" id="ARBA00023125"/>
    </source>
</evidence>
<dbReference type="Proteomes" id="UP000598996">
    <property type="component" value="Unassembled WGS sequence"/>
</dbReference>
<protein>
    <submittedName>
        <fullName evidence="6">TetR/AcrR family transcriptional regulator</fullName>
    </submittedName>
</protein>
<organism evidence="6 7">
    <name type="scientific">Paractinoplanes lichenicola</name>
    <dbReference type="NCBI Taxonomy" id="2802976"/>
    <lineage>
        <taxon>Bacteria</taxon>
        <taxon>Bacillati</taxon>
        <taxon>Actinomycetota</taxon>
        <taxon>Actinomycetes</taxon>
        <taxon>Micromonosporales</taxon>
        <taxon>Micromonosporaceae</taxon>
        <taxon>Paractinoplanes</taxon>
    </lineage>
</organism>
<reference evidence="6 7" key="1">
    <citation type="submission" date="2021-01" db="EMBL/GenBank/DDBJ databases">
        <title>Actinoplanes sp. nov. LDG1-01 isolated from lichen.</title>
        <authorList>
            <person name="Saeng-In P."/>
            <person name="Phongsopitanun W."/>
            <person name="Kanchanasin P."/>
            <person name="Yuki M."/>
            <person name="Kudo T."/>
            <person name="Ohkuma M."/>
            <person name="Tanasupawat S."/>
        </authorList>
    </citation>
    <scope>NUCLEOTIDE SEQUENCE [LARGE SCALE GENOMIC DNA]</scope>
    <source>
        <strain evidence="6 7">LDG1-01</strain>
    </source>
</reference>
<feature type="DNA-binding region" description="H-T-H motif" evidence="4">
    <location>
        <begin position="18"/>
        <end position="37"/>
    </location>
</feature>
<feature type="domain" description="HTH tetR-type" evidence="5">
    <location>
        <begin position="1"/>
        <end position="55"/>
    </location>
</feature>
<name>A0ABS1VSY4_9ACTN</name>
<evidence type="ECO:0000256" key="1">
    <source>
        <dbReference type="ARBA" id="ARBA00023015"/>
    </source>
</evidence>
<dbReference type="PROSITE" id="PS01081">
    <property type="entry name" value="HTH_TETR_1"/>
    <property type="match status" value="1"/>
</dbReference>
<accession>A0ABS1VSY4</accession>
<dbReference type="Gene3D" id="1.10.357.10">
    <property type="entry name" value="Tetracycline Repressor, domain 2"/>
    <property type="match status" value="1"/>
</dbReference>
<keyword evidence="2 4" id="KW-0238">DNA-binding</keyword>
<dbReference type="InterPro" id="IPR050109">
    <property type="entry name" value="HTH-type_TetR-like_transc_reg"/>
</dbReference>
<dbReference type="PRINTS" id="PR00455">
    <property type="entry name" value="HTHTETR"/>
</dbReference>